<dbReference type="OrthoDB" id="9804235at2"/>
<dbReference type="InterPro" id="IPR052164">
    <property type="entry name" value="Anthracycline_SecMetBiosynth"/>
</dbReference>
<dbReference type="AlphaFoldDB" id="A0A1N6DD74"/>
<dbReference type="Proteomes" id="UP000185003">
    <property type="component" value="Unassembled WGS sequence"/>
</dbReference>
<dbReference type="InterPro" id="IPR004360">
    <property type="entry name" value="Glyas_Fos-R_dOase_dom"/>
</dbReference>
<accession>A0A1N6DD74</accession>
<reference evidence="2 3" key="1">
    <citation type="submission" date="2016-11" db="EMBL/GenBank/DDBJ databases">
        <authorList>
            <person name="Jaros S."/>
            <person name="Januszkiewicz K."/>
            <person name="Wedrychowicz H."/>
        </authorList>
    </citation>
    <scope>NUCLEOTIDE SEQUENCE [LARGE SCALE GENOMIC DNA]</scope>
    <source>
        <strain evidence="2 3">DSM 24787</strain>
    </source>
</reference>
<gene>
    <name evidence="2" type="ORF">SAMN04488055_0633</name>
</gene>
<dbReference type="PANTHER" id="PTHR33993:SF2">
    <property type="entry name" value="VOC DOMAIN-CONTAINING PROTEIN"/>
    <property type="match status" value="1"/>
</dbReference>
<dbReference type="EMBL" id="FSRA01000001">
    <property type="protein sequence ID" value="SIN68758.1"/>
    <property type="molecule type" value="Genomic_DNA"/>
</dbReference>
<dbReference type="InterPro" id="IPR029068">
    <property type="entry name" value="Glyas_Bleomycin-R_OHBP_Dase"/>
</dbReference>
<organism evidence="2 3">
    <name type="scientific">Chitinophaga niabensis</name>
    <dbReference type="NCBI Taxonomy" id="536979"/>
    <lineage>
        <taxon>Bacteria</taxon>
        <taxon>Pseudomonadati</taxon>
        <taxon>Bacteroidota</taxon>
        <taxon>Chitinophagia</taxon>
        <taxon>Chitinophagales</taxon>
        <taxon>Chitinophagaceae</taxon>
        <taxon>Chitinophaga</taxon>
    </lineage>
</organism>
<keyword evidence="3" id="KW-1185">Reference proteome</keyword>
<dbReference type="Pfam" id="PF00903">
    <property type="entry name" value="Glyoxalase"/>
    <property type="match status" value="1"/>
</dbReference>
<evidence type="ECO:0000313" key="2">
    <source>
        <dbReference type="EMBL" id="SIN68758.1"/>
    </source>
</evidence>
<dbReference type="STRING" id="536979.SAMN04488055_0633"/>
<dbReference type="SUPFAM" id="SSF54593">
    <property type="entry name" value="Glyoxalase/Bleomycin resistance protein/Dihydroxybiphenyl dioxygenase"/>
    <property type="match status" value="1"/>
</dbReference>
<dbReference type="InterPro" id="IPR037523">
    <property type="entry name" value="VOC_core"/>
</dbReference>
<protein>
    <recommendedName>
        <fullName evidence="1">VOC domain-containing protein</fullName>
    </recommendedName>
</protein>
<dbReference type="RefSeq" id="WP_074237775.1">
    <property type="nucleotide sequence ID" value="NZ_FSRA01000001.1"/>
</dbReference>
<proteinExistence type="predicted"/>
<name>A0A1N6DD74_9BACT</name>
<evidence type="ECO:0000259" key="1">
    <source>
        <dbReference type="PROSITE" id="PS51819"/>
    </source>
</evidence>
<evidence type="ECO:0000313" key="3">
    <source>
        <dbReference type="Proteomes" id="UP000185003"/>
    </source>
</evidence>
<sequence length="127" mass="13762">MKLFKDSIFWVEIAVSDFDRAKKFYSTIYDYDMPDIDTGDGRMGFLPHDRDAGGIGAAIVSGPDYTPANIGIKIVLNGGKDLGEVLKRVEKAGGKVISPKKQVSPSFGCLGTFEDTEGNVVSLHSMQ</sequence>
<dbReference type="PANTHER" id="PTHR33993">
    <property type="entry name" value="GLYOXALASE-RELATED"/>
    <property type="match status" value="1"/>
</dbReference>
<dbReference type="Gene3D" id="3.10.180.10">
    <property type="entry name" value="2,3-Dihydroxybiphenyl 1,2-Dioxygenase, domain 1"/>
    <property type="match status" value="1"/>
</dbReference>
<dbReference type="CDD" id="cd07247">
    <property type="entry name" value="SgaA_N_like"/>
    <property type="match status" value="1"/>
</dbReference>
<feature type="domain" description="VOC" evidence="1">
    <location>
        <begin position="7"/>
        <end position="126"/>
    </location>
</feature>
<dbReference type="PROSITE" id="PS51819">
    <property type="entry name" value="VOC"/>
    <property type="match status" value="1"/>
</dbReference>